<accession>A0A927CZC7</accession>
<dbReference type="Proteomes" id="UP000602076">
    <property type="component" value="Unassembled WGS sequence"/>
</dbReference>
<dbReference type="RefSeq" id="WP_190999991.1">
    <property type="nucleotide sequence ID" value="NZ_JACXSI010000069.1"/>
</dbReference>
<dbReference type="EMBL" id="JACXSI010000069">
    <property type="protein sequence ID" value="MBD3110462.1"/>
    <property type="molecule type" value="Genomic_DNA"/>
</dbReference>
<dbReference type="Pfam" id="PF00144">
    <property type="entry name" value="Beta-lactamase"/>
    <property type="match status" value="1"/>
</dbReference>
<dbReference type="InterPro" id="IPR012338">
    <property type="entry name" value="Beta-lactam/transpept-like"/>
</dbReference>
<evidence type="ECO:0000313" key="3">
    <source>
        <dbReference type="Proteomes" id="UP000602076"/>
    </source>
</evidence>
<dbReference type="InterPro" id="IPR050789">
    <property type="entry name" value="Diverse_Enzym_Activities"/>
</dbReference>
<comment type="caution">
    <text evidence="2">The sequence shown here is derived from an EMBL/GenBank/DDBJ whole genome shotgun (WGS) entry which is preliminary data.</text>
</comment>
<sequence>MSYAELDFILQKSIADMGIPSVVAIVANKEEILYEESFGQIGKGSRQPISMDTVFWIASMTKVITTTAALQLVERGLLQLHEPVSKVLPDINRIPVLAGFDEDGNAILRKAENQITLHHLLAHTAGFVYDMWNEDIVAFTKERNIPGIIQCKNETLEKTPAVFNAGKRWEYGINIEWVGKVVEAVSGQSLRDYMLKHILLPLGMNDTDFLLSEEQRARLAKMHVRDEDGRFHAIDFEMTQEPEFFMGGGGLYSTAGDYMKFMQMLLNDGTLNEKQILQPQTVKMMMTNQIGDLNMHPLITAIPSSTNNVNFFPEMIKKWGYGFMINTEDVPGGRRASSLAWAGLGNTYFWIDPVERIAAVFMTQILPFADEDVLDVFSQFEKAVYRHLL</sequence>
<dbReference type="PANTHER" id="PTHR43283:SF3">
    <property type="entry name" value="BETA-LACTAMASE FAMILY PROTEIN (AFU_ORTHOLOGUE AFUA_5G07500)"/>
    <property type="match status" value="1"/>
</dbReference>
<evidence type="ECO:0000259" key="1">
    <source>
        <dbReference type="Pfam" id="PF00144"/>
    </source>
</evidence>
<dbReference type="InterPro" id="IPR001466">
    <property type="entry name" value="Beta-lactam-related"/>
</dbReference>
<reference evidence="2" key="1">
    <citation type="submission" date="2020-09" db="EMBL/GenBank/DDBJ databases">
        <title>Bacillus faecalis sp. nov., a moderately halophilic bacterium isolated from cow faeces.</title>
        <authorList>
            <person name="Jiang L."/>
            <person name="Lee J."/>
        </authorList>
    </citation>
    <scope>NUCLEOTIDE SEQUENCE</scope>
    <source>
        <strain evidence="2">AGMB 02131</strain>
    </source>
</reference>
<dbReference type="AlphaFoldDB" id="A0A927CZC7"/>
<dbReference type="PANTHER" id="PTHR43283">
    <property type="entry name" value="BETA-LACTAMASE-RELATED"/>
    <property type="match status" value="1"/>
</dbReference>
<protein>
    <submittedName>
        <fullName evidence="2">Beta-lactamase family protein</fullName>
    </submittedName>
</protein>
<keyword evidence="3" id="KW-1185">Reference proteome</keyword>
<name>A0A927CZC7_9BACI</name>
<dbReference type="SUPFAM" id="SSF56601">
    <property type="entry name" value="beta-lactamase/transpeptidase-like"/>
    <property type="match status" value="1"/>
</dbReference>
<feature type="domain" description="Beta-lactamase-related" evidence="1">
    <location>
        <begin position="13"/>
        <end position="373"/>
    </location>
</feature>
<organism evidence="2 3">
    <name type="scientific">Peribacillus faecalis</name>
    <dbReference type="NCBI Taxonomy" id="2772559"/>
    <lineage>
        <taxon>Bacteria</taxon>
        <taxon>Bacillati</taxon>
        <taxon>Bacillota</taxon>
        <taxon>Bacilli</taxon>
        <taxon>Bacillales</taxon>
        <taxon>Bacillaceae</taxon>
        <taxon>Peribacillus</taxon>
    </lineage>
</organism>
<dbReference type="Gene3D" id="3.40.710.10">
    <property type="entry name" value="DD-peptidase/beta-lactamase superfamily"/>
    <property type="match status" value="1"/>
</dbReference>
<gene>
    <name evidence="2" type="ORF">IEO70_19225</name>
</gene>
<proteinExistence type="predicted"/>
<evidence type="ECO:0000313" key="2">
    <source>
        <dbReference type="EMBL" id="MBD3110462.1"/>
    </source>
</evidence>